<dbReference type="InterPro" id="IPR045144">
    <property type="entry name" value="TAF4"/>
</dbReference>
<feature type="compositionally biased region" description="Basic and acidic residues" evidence="9">
    <location>
        <begin position="549"/>
        <end position="559"/>
    </location>
</feature>
<proteinExistence type="inferred from homology"/>
<dbReference type="PANTHER" id="PTHR15138:SF14">
    <property type="entry name" value="TRANSCRIPTION INITIATION FACTOR TFIID SUBUNIT 4"/>
    <property type="match status" value="1"/>
</dbReference>
<evidence type="ECO:0000259" key="10">
    <source>
        <dbReference type="Pfam" id="PF05236"/>
    </source>
</evidence>
<evidence type="ECO:0000256" key="5">
    <source>
        <dbReference type="ARBA" id="ARBA00023163"/>
    </source>
</evidence>
<evidence type="ECO:0000313" key="11">
    <source>
        <dbReference type="EMBL" id="KAG2178412.1"/>
    </source>
</evidence>
<dbReference type="GO" id="GO:0006367">
    <property type="term" value="P:transcription initiation at RNA polymerase II promoter"/>
    <property type="evidence" value="ECO:0007669"/>
    <property type="project" value="TreeGrafter"/>
</dbReference>
<dbReference type="InterPro" id="IPR007900">
    <property type="entry name" value="TAF4_C"/>
</dbReference>
<evidence type="ECO:0000256" key="6">
    <source>
        <dbReference type="ARBA" id="ARBA00023242"/>
    </source>
</evidence>
<protein>
    <recommendedName>
        <fullName evidence="3">Transcription initiation factor TFIID subunit 4</fullName>
    </recommendedName>
    <alternativeName>
        <fullName evidence="8">TBP-associated factor 4</fullName>
    </alternativeName>
</protein>
<dbReference type="GO" id="GO:0003677">
    <property type="term" value="F:DNA binding"/>
    <property type="evidence" value="ECO:0007669"/>
    <property type="project" value="TreeGrafter"/>
</dbReference>
<feature type="compositionally biased region" description="Pro residues" evidence="9">
    <location>
        <begin position="328"/>
        <end position="337"/>
    </location>
</feature>
<keyword evidence="6" id="KW-0539">Nucleus</keyword>
<keyword evidence="4" id="KW-0805">Transcription regulation</keyword>
<keyword evidence="12" id="KW-1185">Reference proteome</keyword>
<feature type="region of interest" description="Disordered" evidence="9">
    <location>
        <begin position="28"/>
        <end position="129"/>
    </location>
</feature>
<evidence type="ECO:0000256" key="1">
    <source>
        <dbReference type="ARBA" id="ARBA00004123"/>
    </source>
</evidence>
<dbReference type="OrthoDB" id="21060at2759"/>
<evidence type="ECO:0000313" key="12">
    <source>
        <dbReference type="Proteomes" id="UP000612746"/>
    </source>
</evidence>
<reference evidence="11" key="1">
    <citation type="submission" date="2020-12" db="EMBL/GenBank/DDBJ databases">
        <title>Metabolic potential, ecology and presence of endohyphal bacteria is reflected in genomic diversity of Mucoromycotina.</title>
        <authorList>
            <person name="Muszewska A."/>
            <person name="Okrasinska A."/>
            <person name="Steczkiewicz K."/>
            <person name="Drgas O."/>
            <person name="Orlowska M."/>
            <person name="Perlinska-Lenart U."/>
            <person name="Aleksandrzak-Piekarczyk T."/>
            <person name="Szatraj K."/>
            <person name="Zielenkiewicz U."/>
            <person name="Pilsyk S."/>
            <person name="Malc E."/>
            <person name="Mieczkowski P."/>
            <person name="Kruszewska J.S."/>
            <person name="Biernat P."/>
            <person name="Pawlowska J."/>
        </authorList>
    </citation>
    <scope>NUCLEOTIDE SEQUENCE</scope>
    <source>
        <strain evidence="11">WA0000051536</strain>
    </source>
</reference>
<comment type="caution">
    <text evidence="11">The sequence shown here is derived from an EMBL/GenBank/DDBJ whole genome shotgun (WGS) entry which is preliminary data.</text>
</comment>
<feature type="region of interest" description="Disordered" evidence="9">
    <location>
        <begin position="141"/>
        <end position="184"/>
    </location>
</feature>
<feature type="compositionally biased region" description="Polar residues" evidence="9">
    <location>
        <begin position="164"/>
        <end position="176"/>
    </location>
</feature>
<feature type="domain" description="Transcription initiation factor TFIID component TAF4 C-terminal" evidence="10">
    <location>
        <begin position="358"/>
        <end position="677"/>
    </location>
</feature>
<feature type="compositionally biased region" description="Polar residues" evidence="9">
    <location>
        <begin position="587"/>
        <end position="609"/>
    </location>
</feature>
<feature type="region of interest" description="Disordered" evidence="9">
    <location>
        <begin position="1"/>
        <end position="20"/>
    </location>
</feature>
<evidence type="ECO:0000256" key="8">
    <source>
        <dbReference type="ARBA" id="ARBA00031747"/>
    </source>
</evidence>
<evidence type="ECO:0000256" key="3">
    <source>
        <dbReference type="ARBA" id="ARBA00017306"/>
    </source>
</evidence>
<feature type="region of interest" description="Disordered" evidence="9">
    <location>
        <begin position="502"/>
        <end position="662"/>
    </location>
</feature>
<feature type="compositionally biased region" description="Basic and acidic residues" evidence="9">
    <location>
        <begin position="502"/>
        <end position="519"/>
    </location>
</feature>
<dbReference type="PANTHER" id="PTHR15138">
    <property type="entry name" value="TRANSCRIPTION INITIATION FACTOR TFIID SUBUNIT 4"/>
    <property type="match status" value="1"/>
</dbReference>
<comment type="function">
    <text evidence="7">Functions as a component of the DNA-binding general transcription factor complex TFIID. Binding of TFIID to a promoter (with or without TATA element) is the initial step in pre-initiation complex (PIC) formation. TFIID plays a key role in the regulation of gene expression by RNA polymerase II through different activities such as transcription activator interaction, core promoter recognition and selectivity, TFIIA and TFIIB interaction, chromatin modification (histone acetylation by TAF1), facilitation of DNA opening and initiation of transcription.</text>
</comment>
<evidence type="ECO:0000256" key="7">
    <source>
        <dbReference type="ARBA" id="ARBA00025346"/>
    </source>
</evidence>
<dbReference type="EMBL" id="JAEPRA010000011">
    <property type="protein sequence ID" value="KAG2178412.1"/>
    <property type="molecule type" value="Genomic_DNA"/>
</dbReference>
<dbReference type="Proteomes" id="UP000612746">
    <property type="component" value="Unassembled WGS sequence"/>
</dbReference>
<dbReference type="GO" id="GO:0005669">
    <property type="term" value="C:transcription factor TFIID complex"/>
    <property type="evidence" value="ECO:0007669"/>
    <property type="project" value="InterPro"/>
</dbReference>
<sequence length="698" mass="75527">MSDKSGGKPLPTNLADFDFSDIPSDIQSILDDTTFPPDAASNDGPHSLHSIAQGMMGQGEPMNLNDLLGHHHDPTMHGSSMGGSGNTTPSHTVEGVNLSNMHSPVSDAHQSNGNNRLSTPQNNIRTPSASPVRIKHEVMNVSPHHSPSTMSPSRPELSVPVISTPRTPTASGNTPDLSPADASAQVPSLLDNIRARLTPERRVRWEELFERLKVGQMTAEDFLAESRTLLGNQQYQQLQDLKNRPVQPQQPQPVRMQPQNVMADNTDINGRKRGGFGTETPPQTTQPKRFKAENTQQGMVMGPPSATPTPYRTNTPISTPNIPGMQTPRPPGTPGRPPLGNTGTSSNAADERVDYDTLTDVMGYAGVDLKEEAEQSLSHGDSAGSTMTDGIDRTKLQNFINMTILKVVVGKIVTLHCDMGIAATKASVKDISPDFLSYLALATQDRIRGLAEQMVKASKHRVFSQTFDAPPIDEATGQPLYKIVVQQDIRKQLLAIERVEREEERRRKEAMSERERRAQQGETGGGEDDDKPKKKKQKAMGPGVTARTMSEDMRNKKANETALMSAGGKRMSWMTSTTDTPSPPAKSVSSQPSTPSAMNDGGETTQATKTKGKRGRPRGSGVGGRSGSSRGEPAAPSSNVNLFLPPSTVTRPLRAGDASSRKVTVRDAIFALERERDEGIGSSGEERILLKVYTKLLK</sequence>
<feature type="compositionally biased region" description="Low complexity" evidence="9">
    <location>
        <begin position="142"/>
        <end position="155"/>
    </location>
</feature>
<feature type="region of interest" description="Disordered" evidence="9">
    <location>
        <begin position="317"/>
        <end position="348"/>
    </location>
</feature>
<comment type="subcellular location">
    <subcellularLocation>
        <location evidence="1">Nucleus</location>
    </subcellularLocation>
</comment>
<keyword evidence="5" id="KW-0804">Transcription</keyword>
<organism evidence="11 12">
    <name type="scientific">Umbelopsis vinacea</name>
    <dbReference type="NCBI Taxonomy" id="44442"/>
    <lineage>
        <taxon>Eukaryota</taxon>
        <taxon>Fungi</taxon>
        <taxon>Fungi incertae sedis</taxon>
        <taxon>Mucoromycota</taxon>
        <taxon>Mucoromycotina</taxon>
        <taxon>Umbelopsidomycetes</taxon>
        <taxon>Umbelopsidales</taxon>
        <taxon>Umbelopsidaceae</taxon>
        <taxon>Umbelopsis</taxon>
    </lineage>
</organism>
<dbReference type="AlphaFoldDB" id="A0A8H7PQJ4"/>
<dbReference type="GO" id="GO:0016251">
    <property type="term" value="F:RNA polymerase II general transcription initiation factor activity"/>
    <property type="evidence" value="ECO:0007669"/>
    <property type="project" value="TreeGrafter"/>
</dbReference>
<evidence type="ECO:0000256" key="2">
    <source>
        <dbReference type="ARBA" id="ARBA00006178"/>
    </source>
</evidence>
<evidence type="ECO:0000256" key="9">
    <source>
        <dbReference type="SAM" id="MobiDB-lite"/>
    </source>
</evidence>
<dbReference type="CDD" id="cd08045">
    <property type="entry name" value="HFD_TAF4"/>
    <property type="match status" value="1"/>
</dbReference>
<name>A0A8H7PQJ4_9FUNG</name>
<dbReference type="Pfam" id="PF05236">
    <property type="entry name" value="TAF4"/>
    <property type="match status" value="1"/>
</dbReference>
<evidence type="ECO:0000256" key="4">
    <source>
        <dbReference type="ARBA" id="ARBA00023015"/>
    </source>
</evidence>
<accession>A0A8H7PQJ4</accession>
<gene>
    <name evidence="11" type="ORF">INT44_001564</name>
</gene>
<comment type="similarity">
    <text evidence="2">Belongs to the TAF4 family.</text>
</comment>
<feature type="compositionally biased region" description="Polar residues" evidence="9">
    <location>
        <begin position="86"/>
        <end position="129"/>
    </location>
</feature>